<gene>
    <name evidence="2" type="ORF">UT30_C0011G0043</name>
</gene>
<feature type="transmembrane region" description="Helical" evidence="1">
    <location>
        <begin position="14"/>
        <end position="38"/>
    </location>
</feature>
<evidence type="ECO:0000313" key="2">
    <source>
        <dbReference type="EMBL" id="KKR04197.1"/>
    </source>
</evidence>
<organism evidence="2 3">
    <name type="scientific">Candidatus Uhrbacteria bacterium GW2011_GWF2_39_13</name>
    <dbReference type="NCBI Taxonomy" id="1618995"/>
    <lineage>
        <taxon>Bacteria</taxon>
        <taxon>Candidatus Uhriibacteriota</taxon>
    </lineage>
</organism>
<evidence type="ECO:0000313" key="3">
    <source>
        <dbReference type="Proteomes" id="UP000033935"/>
    </source>
</evidence>
<proteinExistence type="predicted"/>
<protein>
    <submittedName>
        <fullName evidence="2">Uncharacterized protein</fullName>
    </submittedName>
</protein>
<reference evidence="2 3" key="1">
    <citation type="journal article" date="2015" name="Nature">
        <title>rRNA introns, odd ribosomes, and small enigmatic genomes across a large radiation of phyla.</title>
        <authorList>
            <person name="Brown C.T."/>
            <person name="Hug L.A."/>
            <person name="Thomas B.C."/>
            <person name="Sharon I."/>
            <person name="Castelle C.J."/>
            <person name="Singh A."/>
            <person name="Wilkins M.J."/>
            <person name="Williams K.H."/>
            <person name="Banfield J.F."/>
        </authorList>
    </citation>
    <scope>NUCLEOTIDE SEQUENCE [LARGE SCALE GENOMIC DNA]</scope>
</reference>
<dbReference type="Proteomes" id="UP000033935">
    <property type="component" value="Unassembled WGS sequence"/>
</dbReference>
<evidence type="ECO:0000256" key="1">
    <source>
        <dbReference type="SAM" id="Phobius"/>
    </source>
</evidence>
<comment type="caution">
    <text evidence="2">The sequence shown here is derived from an EMBL/GenBank/DDBJ whole genome shotgun (WGS) entry which is preliminary data.</text>
</comment>
<sequence length="132" mass="15159">MDATERIVIKIAKVIGWMILIVLGAEIICFALSLPVWLTIKAEQRYEVYPLISKETISLKEEMWENYQQFHVACREHGDLYGPVERRKELAQEAGFRIFISLLFGTSYATHSKWICGANGTVNIRTDLNPLK</sequence>
<keyword evidence="1" id="KW-0812">Transmembrane</keyword>
<name>A0A0G0QRG1_9BACT</name>
<dbReference type="AlphaFoldDB" id="A0A0G0QRG1"/>
<keyword evidence="1" id="KW-0472">Membrane</keyword>
<dbReference type="EMBL" id="LBWG01000011">
    <property type="protein sequence ID" value="KKR04197.1"/>
    <property type="molecule type" value="Genomic_DNA"/>
</dbReference>
<accession>A0A0G0QRG1</accession>
<keyword evidence="1" id="KW-1133">Transmembrane helix</keyword>